<name>A0A9P6ITI4_9FUNG</name>
<dbReference type="SUPFAM" id="SSF88723">
    <property type="entry name" value="PIN domain-like"/>
    <property type="match status" value="1"/>
</dbReference>
<proteinExistence type="predicted"/>
<sequence length="279" mass="31361">MPVRYLDIYTTKKELVMVQNLSTLKDIRLGIDGNVWLKKITQAASEQYLAGIGGTPSGIRKAIEKELEGFKAASIHPLFVFSGLALIRKEKPFFNEEGRIAKRNTAWDAVNHGKMDMAMSSWNTSFIIHQPDLIHLVIRILKEHNIDYIRAPYGAAAQLVYLERNLKQIIHAIYAGSEGSELLMFDVDRIITSIDFTKQTFSYISKKAVLQDLVLSEEQFLDLCILAGGDHGPTFPPLSLDGAFGFKGKHEIQQHRTGFNFVKANADHPQVAKSNYVEL</sequence>
<dbReference type="InterPro" id="IPR006084">
    <property type="entry name" value="XPG/Rad2"/>
</dbReference>
<dbReference type="PANTHER" id="PTHR11081:SF32">
    <property type="entry name" value="POST-TRANSCRIPTIONAL REGULATOR MKT1"/>
    <property type="match status" value="1"/>
</dbReference>
<dbReference type="GO" id="GO:0006974">
    <property type="term" value="P:DNA damage response"/>
    <property type="evidence" value="ECO:0007669"/>
    <property type="project" value="UniProtKB-ARBA"/>
</dbReference>
<keyword evidence="3" id="KW-1185">Reference proteome</keyword>
<gene>
    <name evidence="2" type="ORF">BGZ65_009513</name>
</gene>
<feature type="non-terminal residue" evidence="2">
    <location>
        <position position="1"/>
    </location>
</feature>
<dbReference type="CDD" id="cd09858">
    <property type="entry name" value="PIN_MKT1"/>
    <property type="match status" value="1"/>
</dbReference>
<dbReference type="Proteomes" id="UP000749646">
    <property type="component" value="Unassembled WGS sequence"/>
</dbReference>
<dbReference type="SMART" id="SM00484">
    <property type="entry name" value="XPGI"/>
    <property type="match status" value="1"/>
</dbReference>
<dbReference type="AlphaFoldDB" id="A0A9P6ITI4"/>
<accession>A0A9P6ITI4</accession>
<dbReference type="Pfam" id="PF00752">
    <property type="entry name" value="XPG_N"/>
    <property type="match status" value="1"/>
</dbReference>
<comment type="caution">
    <text evidence="2">The sequence shown here is derived from an EMBL/GenBank/DDBJ whole genome shotgun (WGS) entry which is preliminary data.</text>
</comment>
<reference evidence="2" key="1">
    <citation type="journal article" date="2020" name="Fungal Divers.">
        <title>Resolving the Mortierellaceae phylogeny through synthesis of multi-gene phylogenetics and phylogenomics.</title>
        <authorList>
            <person name="Vandepol N."/>
            <person name="Liber J."/>
            <person name="Desiro A."/>
            <person name="Na H."/>
            <person name="Kennedy M."/>
            <person name="Barry K."/>
            <person name="Grigoriev I.V."/>
            <person name="Miller A.N."/>
            <person name="O'Donnell K."/>
            <person name="Stajich J.E."/>
            <person name="Bonito G."/>
        </authorList>
    </citation>
    <scope>NUCLEOTIDE SEQUENCE</scope>
    <source>
        <strain evidence="2">MES-2147</strain>
    </source>
</reference>
<dbReference type="EMBL" id="JAAAHW010007717">
    <property type="protein sequence ID" value="KAF9946647.1"/>
    <property type="molecule type" value="Genomic_DNA"/>
</dbReference>
<dbReference type="InterPro" id="IPR029060">
    <property type="entry name" value="PIN-like_dom_sf"/>
</dbReference>
<dbReference type="PRINTS" id="PR00853">
    <property type="entry name" value="XPGRADSUPER"/>
</dbReference>
<dbReference type="Pfam" id="PF00867">
    <property type="entry name" value="XPG_I"/>
    <property type="match status" value="1"/>
</dbReference>
<protein>
    <recommendedName>
        <fullName evidence="1">XPG-I domain-containing protein</fullName>
    </recommendedName>
</protein>
<dbReference type="GO" id="GO:0004518">
    <property type="term" value="F:nuclease activity"/>
    <property type="evidence" value="ECO:0007669"/>
    <property type="project" value="InterPro"/>
</dbReference>
<dbReference type="Gene3D" id="3.40.50.1010">
    <property type="entry name" value="5'-nuclease"/>
    <property type="match status" value="1"/>
</dbReference>
<dbReference type="InterPro" id="IPR006086">
    <property type="entry name" value="XPG-I_dom"/>
</dbReference>
<dbReference type="PANTHER" id="PTHR11081">
    <property type="entry name" value="FLAP ENDONUCLEASE FAMILY MEMBER"/>
    <property type="match status" value="1"/>
</dbReference>
<dbReference type="GO" id="GO:0003730">
    <property type="term" value="F:mRNA 3'-UTR binding"/>
    <property type="evidence" value="ECO:0007669"/>
    <property type="project" value="TreeGrafter"/>
</dbReference>
<feature type="domain" description="XPG-I" evidence="1">
    <location>
        <begin position="142"/>
        <end position="215"/>
    </location>
</feature>
<evidence type="ECO:0000313" key="2">
    <source>
        <dbReference type="EMBL" id="KAF9946647.1"/>
    </source>
</evidence>
<dbReference type="InterPro" id="IPR006085">
    <property type="entry name" value="XPG_DNA_repair_N"/>
</dbReference>
<organism evidence="2 3">
    <name type="scientific">Modicella reniformis</name>
    <dbReference type="NCBI Taxonomy" id="1440133"/>
    <lineage>
        <taxon>Eukaryota</taxon>
        <taxon>Fungi</taxon>
        <taxon>Fungi incertae sedis</taxon>
        <taxon>Mucoromycota</taxon>
        <taxon>Mortierellomycotina</taxon>
        <taxon>Mortierellomycetes</taxon>
        <taxon>Mortierellales</taxon>
        <taxon>Mortierellaceae</taxon>
        <taxon>Modicella</taxon>
    </lineage>
</organism>
<evidence type="ECO:0000259" key="1">
    <source>
        <dbReference type="SMART" id="SM00484"/>
    </source>
</evidence>
<dbReference type="OrthoDB" id="17262at2759"/>
<evidence type="ECO:0000313" key="3">
    <source>
        <dbReference type="Proteomes" id="UP000749646"/>
    </source>
</evidence>